<dbReference type="OrthoDB" id="132546at2157"/>
<dbReference type="Gene3D" id="3.40.50.2000">
    <property type="entry name" value="Glycogen Phosphorylase B"/>
    <property type="match status" value="2"/>
</dbReference>
<dbReference type="PANTHER" id="PTHR45825">
    <property type="entry name" value="GRANULE-BOUND STARCH SYNTHASE 1, CHLOROPLASTIC/AMYLOPLASTIC"/>
    <property type="match status" value="1"/>
</dbReference>
<evidence type="ECO:0000313" key="6">
    <source>
        <dbReference type="Proteomes" id="UP000009296"/>
    </source>
</evidence>
<feature type="domain" description="Glycosyl transferase family 1" evidence="3">
    <location>
        <begin position="300"/>
        <end position="452"/>
    </location>
</feature>
<dbReference type="InterPro" id="IPR001296">
    <property type="entry name" value="Glyco_trans_1"/>
</dbReference>
<evidence type="ECO:0000256" key="1">
    <source>
        <dbReference type="ARBA" id="ARBA00022676"/>
    </source>
</evidence>
<dbReference type="PANTHER" id="PTHR45825:SF11">
    <property type="entry name" value="ALPHA AMYLASE DOMAIN-CONTAINING PROTEIN"/>
    <property type="match status" value="1"/>
</dbReference>
<dbReference type="STRING" id="647113.Metok_1188"/>
<dbReference type="InterPro" id="IPR013534">
    <property type="entry name" value="Starch_synth_cat_dom"/>
</dbReference>
<dbReference type="RefSeq" id="WP_013867339.1">
    <property type="nucleotide sequence ID" value="NC_015636.1"/>
</dbReference>
<organism evidence="5 6">
    <name type="scientific">Methanothermococcus okinawensis (strain DSM 14208 / JCM 11175 / IH1)</name>
    <dbReference type="NCBI Taxonomy" id="647113"/>
    <lineage>
        <taxon>Archaea</taxon>
        <taxon>Methanobacteriati</taxon>
        <taxon>Methanobacteriota</taxon>
        <taxon>Methanomada group</taxon>
        <taxon>Methanococci</taxon>
        <taxon>Methanococcales</taxon>
        <taxon>Methanococcaceae</taxon>
        <taxon>Methanothermococcus</taxon>
    </lineage>
</organism>
<accession>F8AP08</accession>
<keyword evidence="6" id="KW-1185">Reference proteome</keyword>
<dbReference type="AlphaFoldDB" id="F8AP08"/>
<evidence type="ECO:0000259" key="3">
    <source>
        <dbReference type="Pfam" id="PF00534"/>
    </source>
</evidence>
<dbReference type="GO" id="GO:0009011">
    <property type="term" value="F:alpha-1,4-glucan glucosyltransferase (ADP-glucose donor) activity"/>
    <property type="evidence" value="ECO:0007669"/>
    <property type="project" value="UniProtKB-EC"/>
</dbReference>
<gene>
    <name evidence="5" type="ordered locus">Metok_1188</name>
</gene>
<reference evidence="5" key="1">
    <citation type="submission" date="2011-05" db="EMBL/GenBank/DDBJ databases">
        <title>Complete sequence of chromosome of Methanothermococcus okinawensis IH1.</title>
        <authorList>
            <consortium name="US DOE Joint Genome Institute"/>
            <person name="Lucas S."/>
            <person name="Han J."/>
            <person name="Lapidus A."/>
            <person name="Cheng J.-F."/>
            <person name="Goodwin L."/>
            <person name="Pitluck S."/>
            <person name="Peters L."/>
            <person name="Mikhailova N."/>
            <person name="Held B."/>
            <person name="Han C."/>
            <person name="Tapia R."/>
            <person name="Land M."/>
            <person name="Hauser L."/>
            <person name="Kyrpides N."/>
            <person name="Ivanova N."/>
            <person name="Pagani I."/>
            <person name="Sieprawska-Lupa M."/>
            <person name="Takai K."/>
            <person name="Miyazaki J."/>
            <person name="Whitman W."/>
            <person name="Woyke T."/>
        </authorList>
    </citation>
    <scope>NUCLEOTIDE SEQUENCE</scope>
    <source>
        <strain evidence="5">IH1</strain>
    </source>
</reference>
<keyword evidence="2 5" id="KW-0808">Transferase</keyword>
<dbReference type="GeneID" id="10773344"/>
<dbReference type="Proteomes" id="UP000009296">
    <property type="component" value="Chromosome"/>
</dbReference>
<protein>
    <submittedName>
        <fullName evidence="5">Starch synthase</fullName>
        <ecNumber evidence="5">2.4.1.21</ecNumber>
    </submittedName>
</protein>
<feature type="domain" description="Starch synthase catalytic" evidence="4">
    <location>
        <begin position="2"/>
        <end position="195"/>
    </location>
</feature>
<dbReference type="Pfam" id="PF08323">
    <property type="entry name" value="Glyco_transf_5"/>
    <property type="match status" value="1"/>
</dbReference>
<sequence>MKVAILTPTIAPLTSIGGLGDVMQDLPKFLKCSGNEVIVITYDHSNKVSNIPHEKIATLNITYQGSNFEFNVLKTKHPLTGVDIIAFSNKNFNELDEWDPIKYDIFADLVVAYFDKFGKVDCISGHDWPCGLAIAKCHEKLDLPTTITIHNEAFKGPIKEYKGLVMSFLELGIYFSDAFNTVSPTHAEEIKSIEFIREQSNIKPFHGILNGIDFEIFNSSNMIKRMISLSDNKLDPRKYAFTCDYGMNDANIVKPKIKYAWFYNSENLKKYIEDWNNMDKSKISGTDVEIYGDIKGGDITTPLIGFVARATYQKGFDVIFEAFPELFEEHDLRLVMLSKGEKYIEDGMKDLAERYDGKVISLVGYCPPLTSLIYTGSDWTMVPSVWEPCGLTQMESMAYCTPVIAREVGGLADTIISLNPDPLANPNFDKATGVLFKYYDKYGLKWGIEHALNWTFYRLKDICLFTTYKHVNCPESPYEKDSPLTVLMKNCHNHVYKNLSWQNNGSADKYKALYGGAIYHHYF</sequence>
<dbReference type="EMBL" id="CP002792">
    <property type="protein sequence ID" value="AEH07156.1"/>
    <property type="molecule type" value="Genomic_DNA"/>
</dbReference>
<dbReference type="eggNOG" id="arCOG01420">
    <property type="taxonomic scope" value="Archaea"/>
</dbReference>
<dbReference type="SUPFAM" id="SSF53756">
    <property type="entry name" value="UDP-Glycosyltransferase/glycogen phosphorylase"/>
    <property type="match status" value="1"/>
</dbReference>
<evidence type="ECO:0000259" key="4">
    <source>
        <dbReference type="Pfam" id="PF08323"/>
    </source>
</evidence>
<dbReference type="Pfam" id="PF00534">
    <property type="entry name" value="Glycos_transf_1"/>
    <property type="match status" value="1"/>
</dbReference>
<evidence type="ECO:0000256" key="2">
    <source>
        <dbReference type="ARBA" id="ARBA00022679"/>
    </source>
</evidence>
<name>F8AP08_METOI</name>
<dbReference type="KEGG" id="mok:Metok_1188"/>
<keyword evidence="1 5" id="KW-0328">Glycosyltransferase</keyword>
<dbReference type="EC" id="2.4.1.21" evidence="5"/>
<dbReference type="HOGENOM" id="CLU_545885_0_0_2"/>
<evidence type="ECO:0000313" key="5">
    <source>
        <dbReference type="EMBL" id="AEH07156.1"/>
    </source>
</evidence>
<proteinExistence type="predicted"/>